<evidence type="ECO:0000313" key="2">
    <source>
        <dbReference type="EMBL" id="BCF88843.1"/>
    </source>
</evidence>
<accession>A0A7I8BK77</accession>
<feature type="signal peptide" evidence="1">
    <location>
        <begin position="1"/>
        <end position="41"/>
    </location>
</feature>
<dbReference type="KEGG" id="plad:PPGU16_19100"/>
<name>A0A7I8BK77_9BURK</name>
<proteinExistence type="predicted"/>
<dbReference type="Proteomes" id="UP000510888">
    <property type="component" value="Chromosome 1"/>
</dbReference>
<dbReference type="Pfam" id="PF12266">
    <property type="entry name" value="DUF3613"/>
    <property type="match status" value="1"/>
</dbReference>
<sequence length="127" mass="12957">MKTKTGGHGIGAAGLCLCMSVVMRSLMSLAMSLAVTGSASAQEAGGSPEAATPLASEIGHSTRDWLDLQRSGAQAAPPLTMLGDEAGLAYQRYMESFKAKIPVSFGSSVGGSGNLLRVDYTNMGASQ</sequence>
<feature type="chain" id="PRO_5029806584" description="Lipoprotein" evidence="1">
    <location>
        <begin position="42"/>
        <end position="127"/>
    </location>
</feature>
<evidence type="ECO:0008006" key="4">
    <source>
        <dbReference type="Google" id="ProtNLM"/>
    </source>
</evidence>
<keyword evidence="3" id="KW-1185">Reference proteome</keyword>
<reference evidence="2 3" key="1">
    <citation type="journal article" date="2020" name="Genes (Basel)">
        <title>Genomic Comparison of Insect Gut Symbionts from Divergent Burkholderia Subclades.</title>
        <authorList>
            <person name="Takeshita K."/>
            <person name="Kikuchi Y."/>
        </authorList>
    </citation>
    <scope>NUCLEOTIDE SEQUENCE [LARGE SCALE GENOMIC DNA]</scope>
    <source>
        <strain evidence="2 3">PGU16</strain>
    </source>
</reference>
<evidence type="ECO:0000256" key="1">
    <source>
        <dbReference type="SAM" id="SignalP"/>
    </source>
</evidence>
<keyword evidence="1" id="KW-0732">Signal</keyword>
<evidence type="ECO:0000313" key="3">
    <source>
        <dbReference type="Proteomes" id="UP000510888"/>
    </source>
</evidence>
<organism evidence="2 3">
    <name type="scientific">Paraburkholderia largidicola</name>
    <dbReference type="NCBI Taxonomy" id="3014751"/>
    <lineage>
        <taxon>Bacteria</taxon>
        <taxon>Pseudomonadati</taxon>
        <taxon>Pseudomonadota</taxon>
        <taxon>Betaproteobacteria</taxon>
        <taxon>Burkholderiales</taxon>
        <taxon>Burkholderiaceae</taxon>
        <taxon>Paraburkholderia</taxon>
    </lineage>
</organism>
<dbReference type="InterPro" id="IPR022053">
    <property type="entry name" value="DUF3613"/>
</dbReference>
<gene>
    <name evidence="2" type="ORF">PPGU16_19100</name>
</gene>
<dbReference type="AlphaFoldDB" id="A0A7I8BK77"/>
<dbReference type="EMBL" id="AP023174">
    <property type="protein sequence ID" value="BCF88843.1"/>
    <property type="molecule type" value="Genomic_DNA"/>
</dbReference>
<protein>
    <recommendedName>
        <fullName evidence="4">Lipoprotein</fullName>
    </recommendedName>
</protein>